<dbReference type="AlphaFoldDB" id="A0A699XK25"/>
<reference evidence="1" key="1">
    <citation type="journal article" date="2019" name="Sci. Rep.">
        <title>Draft genome of Tanacetum cinerariifolium, the natural source of mosquito coil.</title>
        <authorList>
            <person name="Yamashiro T."/>
            <person name="Shiraishi A."/>
            <person name="Satake H."/>
            <person name="Nakayama K."/>
        </authorList>
    </citation>
    <scope>NUCLEOTIDE SEQUENCE</scope>
</reference>
<organism evidence="1">
    <name type="scientific">Tanacetum cinerariifolium</name>
    <name type="common">Dalmatian daisy</name>
    <name type="synonym">Chrysanthemum cinerariifolium</name>
    <dbReference type="NCBI Taxonomy" id="118510"/>
    <lineage>
        <taxon>Eukaryota</taxon>
        <taxon>Viridiplantae</taxon>
        <taxon>Streptophyta</taxon>
        <taxon>Embryophyta</taxon>
        <taxon>Tracheophyta</taxon>
        <taxon>Spermatophyta</taxon>
        <taxon>Magnoliopsida</taxon>
        <taxon>eudicotyledons</taxon>
        <taxon>Gunneridae</taxon>
        <taxon>Pentapetalae</taxon>
        <taxon>asterids</taxon>
        <taxon>campanulids</taxon>
        <taxon>Asterales</taxon>
        <taxon>Asteraceae</taxon>
        <taxon>Asteroideae</taxon>
        <taxon>Anthemideae</taxon>
        <taxon>Anthemidinae</taxon>
        <taxon>Tanacetum</taxon>
    </lineage>
</organism>
<dbReference type="EMBL" id="BKCJ011866405">
    <property type="protein sequence ID" value="GFD59553.1"/>
    <property type="molecule type" value="Genomic_DNA"/>
</dbReference>
<evidence type="ECO:0000313" key="1">
    <source>
        <dbReference type="EMBL" id="GFD59553.1"/>
    </source>
</evidence>
<name>A0A699XK25_TANCI</name>
<protein>
    <submittedName>
        <fullName evidence="1">Uncharacterized protein</fullName>
    </submittedName>
</protein>
<feature type="non-terminal residue" evidence="1">
    <location>
        <position position="1"/>
    </location>
</feature>
<gene>
    <name evidence="1" type="ORF">Tci_931522</name>
</gene>
<comment type="caution">
    <text evidence="1">The sequence shown here is derived from an EMBL/GenBank/DDBJ whole genome shotgun (WGS) entry which is preliminary data.</text>
</comment>
<sequence length="68" mass="6787">IHPIVKAAVAARQVAGGGAGAGREVAALVHIAVHGQAVVEGSFALKLPVAYRAVLAFGVAIQGTFLEN</sequence>
<accession>A0A699XK25</accession>
<proteinExistence type="predicted"/>